<evidence type="ECO:0000256" key="5">
    <source>
        <dbReference type="ARBA" id="ARBA00022989"/>
    </source>
</evidence>
<dbReference type="AlphaFoldDB" id="F0Y5E0"/>
<dbReference type="Gene3D" id="1.20.1420.30">
    <property type="entry name" value="NCX, central ion-binding region"/>
    <property type="match status" value="1"/>
</dbReference>
<keyword evidence="5" id="KW-1133">Transmembrane helix</keyword>
<dbReference type="GO" id="GO:0005886">
    <property type="term" value="C:plasma membrane"/>
    <property type="evidence" value="ECO:0007669"/>
    <property type="project" value="TreeGrafter"/>
</dbReference>
<comment type="subcellular location">
    <subcellularLocation>
        <location evidence="1">Membrane</location>
        <topology evidence="1">Multi-pass membrane protein</topology>
    </subcellularLocation>
</comment>
<sequence length="110" mass="11697">MAVVTEYRFVPSIILLSERLRIPKDVAGATLVAAGASSPELFSNVIAMFITKSDLGIGTIIGSEIFNHMMILAGVCASRTTPQRLDRLTTIRDNFAYAAALGLLLAAVAD</sequence>
<dbReference type="PANTHER" id="PTHR10846">
    <property type="entry name" value="SODIUM/POTASSIUM/CALCIUM EXCHANGER"/>
    <property type="match status" value="1"/>
</dbReference>
<reference evidence="8 9" key="1">
    <citation type="journal article" date="2011" name="Proc. Natl. Acad. Sci. U.S.A.">
        <title>Niche of harmful alga Aureococcus anophagefferens revealed through ecogenomics.</title>
        <authorList>
            <person name="Gobler C.J."/>
            <person name="Berry D.L."/>
            <person name="Dyhrman S.T."/>
            <person name="Wilhelm S.W."/>
            <person name="Salamov A."/>
            <person name="Lobanov A.V."/>
            <person name="Zhang Y."/>
            <person name="Collier J.L."/>
            <person name="Wurch L.L."/>
            <person name="Kustka A.B."/>
            <person name="Dill B.D."/>
            <person name="Shah M."/>
            <person name="VerBerkmoes N.C."/>
            <person name="Kuo A."/>
            <person name="Terry A."/>
            <person name="Pangilinan J."/>
            <person name="Lindquist E.A."/>
            <person name="Lucas S."/>
            <person name="Paulsen I.T."/>
            <person name="Hattenrath-Lehmann T.K."/>
            <person name="Talmage S.C."/>
            <person name="Walker E.A."/>
            <person name="Koch F."/>
            <person name="Burson A.M."/>
            <person name="Marcoval M.A."/>
            <person name="Tang Y.Z."/>
            <person name="Lecleir G.R."/>
            <person name="Coyne K.J."/>
            <person name="Berg G.M."/>
            <person name="Bertrand E.M."/>
            <person name="Saito M.A."/>
            <person name="Gladyshev V.N."/>
            <person name="Grigoriev I.V."/>
        </authorList>
    </citation>
    <scope>NUCLEOTIDE SEQUENCE [LARGE SCALE GENOMIC DNA]</scope>
    <source>
        <strain evidence="9">CCMP 1984</strain>
    </source>
</reference>
<organism evidence="9">
    <name type="scientific">Aureococcus anophagefferens</name>
    <name type="common">Harmful bloom alga</name>
    <dbReference type="NCBI Taxonomy" id="44056"/>
    <lineage>
        <taxon>Eukaryota</taxon>
        <taxon>Sar</taxon>
        <taxon>Stramenopiles</taxon>
        <taxon>Ochrophyta</taxon>
        <taxon>Pelagophyceae</taxon>
        <taxon>Pelagomonadales</taxon>
        <taxon>Pelagomonadaceae</taxon>
        <taxon>Aureococcus</taxon>
    </lineage>
</organism>
<gene>
    <name evidence="8" type="ORF">AURANDRAFT_24793</name>
</gene>
<dbReference type="RefSeq" id="XP_009035540.1">
    <property type="nucleotide sequence ID" value="XM_009037292.1"/>
</dbReference>
<dbReference type="GO" id="GO:0006874">
    <property type="term" value="P:intracellular calcium ion homeostasis"/>
    <property type="evidence" value="ECO:0007669"/>
    <property type="project" value="TreeGrafter"/>
</dbReference>
<accession>F0Y5E0</accession>
<dbReference type="PANTHER" id="PTHR10846:SF73">
    <property type="entry name" value="SODIUM_CALCIUM EXCHANGER MEMBRANE REGION DOMAIN-CONTAINING PROTEIN"/>
    <property type="match status" value="1"/>
</dbReference>
<evidence type="ECO:0000259" key="7">
    <source>
        <dbReference type="Pfam" id="PF01699"/>
    </source>
</evidence>
<dbReference type="InterPro" id="IPR004481">
    <property type="entry name" value="K/Na/Ca-exchanger"/>
</dbReference>
<evidence type="ECO:0000256" key="6">
    <source>
        <dbReference type="ARBA" id="ARBA00023136"/>
    </source>
</evidence>
<dbReference type="GO" id="GO:0005262">
    <property type="term" value="F:calcium channel activity"/>
    <property type="evidence" value="ECO:0007669"/>
    <property type="project" value="TreeGrafter"/>
</dbReference>
<dbReference type="Proteomes" id="UP000002729">
    <property type="component" value="Unassembled WGS sequence"/>
</dbReference>
<evidence type="ECO:0000256" key="1">
    <source>
        <dbReference type="ARBA" id="ARBA00004141"/>
    </source>
</evidence>
<dbReference type="InterPro" id="IPR004837">
    <property type="entry name" value="NaCa_Exmemb"/>
</dbReference>
<feature type="domain" description="Sodium/calcium exchanger membrane region" evidence="7">
    <location>
        <begin position="4"/>
        <end position="106"/>
    </location>
</feature>
<keyword evidence="3" id="KW-0813">Transport</keyword>
<proteinExistence type="inferred from homology"/>
<dbReference type="GO" id="GO:0008273">
    <property type="term" value="F:calcium, potassium:sodium antiporter activity"/>
    <property type="evidence" value="ECO:0007669"/>
    <property type="project" value="TreeGrafter"/>
</dbReference>
<dbReference type="EMBL" id="GL833125">
    <property type="protein sequence ID" value="EGB09476.1"/>
    <property type="molecule type" value="Genomic_DNA"/>
</dbReference>
<keyword evidence="6" id="KW-0472">Membrane</keyword>
<evidence type="ECO:0000313" key="8">
    <source>
        <dbReference type="EMBL" id="EGB09476.1"/>
    </source>
</evidence>
<keyword evidence="3" id="KW-0050">Antiport</keyword>
<dbReference type="eggNOG" id="KOG1307">
    <property type="taxonomic scope" value="Eukaryota"/>
</dbReference>
<evidence type="ECO:0000313" key="9">
    <source>
        <dbReference type="Proteomes" id="UP000002729"/>
    </source>
</evidence>
<dbReference type="InterPro" id="IPR044880">
    <property type="entry name" value="NCX_ion-bd_dom_sf"/>
</dbReference>
<evidence type="ECO:0000256" key="3">
    <source>
        <dbReference type="ARBA" id="ARBA00022449"/>
    </source>
</evidence>
<dbReference type="OrthoDB" id="2127281at2759"/>
<dbReference type="InParanoid" id="F0Y5E0"/>
<keyword evidence="9" id="KW-1185">Reference proteome</keyword>
<dbReference type="GeneID" id="20219962"/>
<dbReference type="Pfam" id="PF01699">
    <property type="entry name" value="Na_Ca_ex"/>
    <property type="match status" value="1"/>
</dbReference>
<evidence type="ECO:0000256" key="2">
    <source>
        <dbReference type="ARBA" id="ARBA00005364"/>
    </source>
</evidence>
<comment type="similarity">
    <text evidence="2">Belongs to the Ca(2+):cation antiporter (CaCA) (TC 2.A.19) family. SLC24A subfamily.</text>
</comment>
<name>F0Y5E0_AURAN</name>
<keyword evidence="4" id="KW-0812">Transmembrane</keyword>
<protein>
    <recommendedName>
        <fullName evidence="7">Sodium/calcium exchanger membrane region domain-containing protein</fullName>
    </recommendedName>
</protein>
<dbReference type="KEGG" id="aaf:AURANDRAFT_24793"/>
<evidence type="ECO:0000256" key="4">
    <source>
        <dbReference type="ARBA" id="ARBA00022692"/>
    </source>
</evidence>
<feature type="non-terminal residue" evidence="8">
    <location>
        <position position="110"/>
    </location>
</feature>